<accession>A0A4R3YMK3</accession>
<dbReference type="Proteomes" id="UP000295719">
    <property type="component" value="Unassembled WGS sequence"/>
</dbReference>
<dbReference type="GO" id="GO:0016747">
    <property type="term" value="F:acyltransferase activity, transferring groups other than amino-acyl groups"/>
    <property type="evidence" value="ECO:0007669"/>
    <property type="project" value="InterPro"/>
</dbReference>
<evidence type="ECO:0000259" key="3">
    <source>
        <dbReference type="PROSITE" id="PS51186"/>
    </source>
</evidence>
<comment type="caution">
    <text evidence="4">The sequence shown here is derived from an EMBL/GenBank/DDBJ whole genome shotgun (WGS) entry which is preliminary data.</text>
</comment>
<gene>
    <name evidence="4" type="ORF">EDC52_10996</name>
</gene>
<proteinExistence type="predicted"/>
<dbReference type="RefSeq" id="WP_131866746.1">
    <property type="nucleotide sequence ID" value="NZ_SMCR01000009.1"/>
</dbReference>
<keyword evidence="5" id="KW-1185">Reference proteome</keyword>
<name>A0A4R3YMK3_9GAMM</name>
<evidence type="ECO:0000313" key="4">
    <source>
        <dbReference type="EMBL" id="TCV93540.1"/>
    </source>
</evidence>
<keyword evidence="2" id="KW-0012">Acyltransferase</keyword>
<feature type="domain" description="N-acetyltransferase" evidence="3">
    <location>
        <begin position="24"/>
        <end position="174"/>
    </location>
</feature>
<evidence type="ECO:0000313" key="5">
    <source>
        <dbReference type="Proteomes" id="UP000295719"/>
    </source>
</evidence>
<dbReference type="AlphaFoldDB" id="A0A4R3YMK3"/>
<sequence>MHRIAIERLDTLNDGKVLSELADVLLDCVEGGASVSFMASLTPDRAAQYWQSRNKQIEAGEIALLVARDATTRIVGTVQLMLAQPENQPHRADVAKLLVHRQARQQGIGAALMTKAESWARREGKMLLVLDTATGSSAESLYPRLGWQQSGIIPDYALMPDGTLTATTVFFKYL</sequence>
<dbReference type="OrthoDB" id="3389160at2"/>
<dbReference type="PROSITE" id="PS51186">
    <property type="entry name" value="GNAT"/>
    <property type="match status" value="1"/>
</dbReference>
<dbReference type="SUPFAM" id="SSF55729">
    <property type="entry name" value="Acyl-CoA N-acyltransferases (Nat)"/>
    <property type="match status" value="1"/>
</dbReference>
<dbReference type="InterPro" id="IPR016181">
    <property type="entry name" value="Acyl_CoA_acyltransferase"/>
</dbReference>
<evidence type="ECO:0000256" key="1">
    <source>
        <dbReference type="ARBA" id="ARBA00022679"/>
    </source>
</evidence>
<keyword evidence="1 4" id="KW-0808">Transferase</keyword>
<dbReference type="InterPro" id="IPR000182">
    <property type="entry name" value="GNAT_dom"/>
</dbReference>
<dbReference type="PANTHER" id="PTHR43877">
    <property type="entry name" value="AMINOALKYLPHOSPHONATE N-ACETYLTRANSFERASE-RELATED-RELATED"/>
    <property type="match status" value="1"/>
</dbReference>
<dbReference type="Gene3D" id="3.40.630.30">
    <property type="match status" value="1"/>
</dbReference>
<organism evidence="4 5">
    <name type="scientific">Biostraticola tofi</name>
    <dbReference type="NCBI Taxonomy" id="466109"/>
    <lineage>
        <taxon>Bacteria</taxon>
        <taxon>Pseudomonadati</taxon>
        <taxon>Pseudomonadota</taxon>
        <taxon>Gammaproteobacteria</taxon>
        <taxon>Enterobacterales</taxon>
        <taxon>Bruguierivoracaceae</taxon>
        <taxon>Biostraticola</taxon>
    </lineage>
</organism>
<dbReference type="EMBL" id="SMCR01000009">
    <property type="protein sequence ID" value="TCV93540.1"/>
    <property type="molecule type" value="Genomic_DNA"/>
</dbReference>
<dbReference type="PANTHER" id="PTHR43877:SF2">
    <property type="entry name" value="AMINOALKYLPHOSPHONATE N-ACETYLTRANSFERASE-RELATED"/>
    <property type="match status" value="1"/>
</dbReference>
<evidence type="ECO:0000256" key="2">
    <source>
        <dbReference type="ARBA" id="ARBA00023315"/>
    </source>
</evidence>
<dbReference type="CDD" id="cd04301">
    <property type="entry name" value="NAT_SF"/>
    <property type="match status" value="1"/>
</dbReference>
<protein>
    <submittedName>
        <fullName evidence="4">Acetyltransferase (GNAT) family protein</fullName>
    </submittedName>
</protein>
<dbReference type="InterPro" id="IPR050832">
    <property type="entry name" value="Bact_Acetyltransf"/>
</dbReference>
<reference evidence="4 5" key="1">
    <citation type="submission" date="2019-03" db="EMBL/GenBank/DDBJ databases">
        <title>Genomic Encyclopedia of Type Strains, Phase IV (KMG-IV): sequencing the most valuable type-strain genomes for metagenomic binning, comparative biology and taxonomic classification.</title>
        <authorList>
            <person name="Goeker M."/>
        </authorList>
    </citation>
    <scope>NUCLEOTIDE SEQUENCE [LARGE SCALE GENOMIC DNA]</scope>
    <source>
        <strain evidence="4 5">DSM 19580</strain>
    </source>
</reference>
<dbReference type="Pfam" id="PF00583">
    <property type="entry name" value="Acetyltransf_1"/>
    <property type="match status" value="1"/>
</dbReference>